<dbReference type="Proteomes" id="UP001209654">
    <property type="component" value="Unassembled WGS sequence"/>
</dbReference>
<name>A0ABQ5MWZ3_9MICC</name>
<sequence>MESMKFGLMAVLWLLVVSMAGRLFQSLGIPDDSSFNRLLDAVFQSLGTA</sequence>
<keyword evidence="2" id="KW-1185">Reference proteome</keyword>
<gene>
    <name evidence="1" type="ORF">AHIS1636_28850</name>
</gene>
<reference evidence="1 2" key="1">
    <citation type="journal article" date="2023" name="Int. J. Syst. Evol. Microbiol.">
        <title>Arthrobacter mangrovi sp. nov., an actinobacterium isolated from the rhizosphere of a mangrove.</title>
        <authorList>
            <person name="Hamada M."/>
            <person name="Saitou S."/>
            <person name="Enomoto N."/>
            <person name="Nanri K."/>
            <person name="Hidaka K."/>
            <person name="Miura T."/>
            <person name="Tamura T."/>
        </authorList>
    </citation>
    <scope>NUCLEOTIDE SEQUENCE [LARGE SCALE GENOMIC DNA]</scope>
    <source>
        <strain evidence="1 2">NBRC 112813</strain>
    </source>
</reference>
<comment type="caution">
    <text evidence="1">The sequence shown here is derived from an EMBL/GenBank/DDBJ whole genome shotgun (WGS) entry which is preliminary data.</text>
</comment>
<evidence type="ECO:0000313" key="2">
    <source>
        <dbReference type="Proteomes" id="UP001209654"/>
    </source>
</evidence>
<dbReference type="RefSeq" id="WP_264796539.1">
    <property type="nucleotide sequence ID" value="NZ_BRVS01000018.1"/>
</dbReference>
<dbReference type="EMBL" id="BRVS01000018">
    <property type="protein sequence ID" value="GLB68443.1"/>
    <property type="molecule type" value="Genomic_DNA"/>
</dbReference>
<protein>
    <submittedName>
        <fullName evidence="1">Uncharacterized protein</fullName>
    </submittedName>
</protein>
<evidence type="ECO:0000313" key="1">
    <source>
        <dbReference type="EMBL" id="GLB68443.1"/>
    </source>
</evidence>
<organism evidence="1 2">
    <name type="scientific">Arthrobacter mangrovi</name>
    <dbReference type="NCBI Taxonomy" id="2966350"/>
    <lineage>
        <taxon>Bacteria</taxon>
        <taxon>Bacillati</taxon>
        <taxon>Actinomycetota</taxon>
        <taxon>Actinomycetes</taxon>
        <taxon>Micrococcales</taxon>
        <taxon>Micrococcaceae</taxon>
        <taxon>Arthrobacter</taxon>
    </lineage>
</organism>
<proteinExistence type="predicted"/>
<accession>A0ABQ5MWZ3</accession>